<sequence>MLSDAGLRTTSARLAVVRRLQAAKSPLSHAEVAENLVPLGFDKATVFRNLTDLVDAGLVSRTELGDHVWRFELRNKSHKNEQHPHFVCVDCGSVTCLHDVDMPKSAQQSWSRIGRVTEILLKGHCNTCCAK</sequence>
<protein>
    <submittedName>
        <fullName evidence="3">Transcriptional repressor</fullName>
    </submittedName>
</protein>
<organism evidence="3">
    <name type="scientific">Schlesneria paludicola</name>
    <dbReference type="NCBI Taxonomy" id="360056"/>
    <lineage>
        <taxon>Bacteria</taxon>
        <taxon>Pseudomonadati</taxon>
        <taxon>Planctomycetota</taxon>
        <taxon>Planctomycetia</taxon>
        <taxon>Planctomycetales</taxon>
        <taxon>Planctomycetaceae</taxon>
        <taxon>Schlesneria</taxon>
    </lineage>
</organism>
<dbReference type="InterPro" id="IPR036388">
    <property type="entry name" value="WH-like_DNA-bd_sf"/>
</dbReference>
<dbReference type="Gene3D" id="1.10.10.10">
    <property type="entry name" value="Winged helix-like DNA-binding domain superfamily/Winged helix DNA-binding domain"/>
    <property type="match status" value="1"/>
</dbReference>
<dbReference type="EMBL" id="DSVQ01000012">
    <property type="protein sequence ID" value="HGT39298.1"/>
    <property type="molecule type" value="Genomic_DNA"/>
</dbReference>
<dbReference type="GO" id="GO:1900376">
    <property type="term" value="P:regulation of secondary metabolite biosynthetic process"/>
    <property type="evidence" value="ECO:0007669"/>
    <property type="project" value="TreeGrafter"/>
</dbReference>
<dbReference type="GO" id="GO:0045892">
    <property type="term" value="P:negative regulation of DNA-templated transcription"/>
    <property type="evidence" value="ECO:0007669"/>
    <property type="project" value="TreeGrafter"/>
</dbReference>
<feature type="binding site" evidence="2">
    <location>
        <position position="78"/>
    </location>
    <ligand>
        <name>Fe cation</name>
        <dbReference type="ChEBI" id="CHEBI:24875"/>
    </ligand>
</feature>
<evidence type="ECO:0000256" key="2">
    <source>
        <dbReference type="PIRSR" id="PIRSR602481-2"/>
    </source>
</evidence>
<dbReference type="GO" id="GO:0003700">
    <property type="term" value="F:DNA-binding transcription factor activity"/>
    <property type="evidence" value="ECO:0007669"/>
    <property type="project" value="InterPro"/>
</dbReference>
<comment type="cofactor">
    <cofactor evidence="2">
        <name>Mn(2+)</name>
        <dbReference type="ChEBI" id="CHEBI:29035"/>
    </cofactor>
    <cofactor evidence="2">
        <name>Fe(2+)</name>
        <dbReference type="ChEBI" id="CHEBI:29033"/>
    </cofactor>
    <text evidence="2">Binds 1 Mn(2+) or Fe(2+) ion per subunit.</text>
</comment>
<dbReference type="InterPro" id="IPR002481">
    <property type="entry name" value="FUR"/>
</dbReference>
<dbReference type="SUPFAM" id="SSF46785">
    <property type="entry name" value="Winged helix' DNA-binding domain"/>
    <property type="match status" value="1"/>
</dbReference>
<reference evidence="3" key="1">
    <citation type="journal article" date="2020" name="mSystems">
        <title>Genome- and Community-Level Interaction Insights into Carbon Utilization and Element Cycling Functions of Hydrothermarchaeota in Hydrothermal Sediment.</title>
        <authorList>
            <person name="Zhou Z."/>
            <person name="Liu Y."/>
            <person name="Xu W."/>
            <person name="Pan J."/>
            <person name="Luo Z.H."/>
            <person name="Li M."/>
        </authorList>
    </citation>
    <scope>NUCLEOTIDE SEQUENCE [LARGE SCALE GENOMIC DNA]</scope>
    <source>
        <strain evidence="3">SpSt-508</strain>
    </source>
</reference>
<feature type="binding site" evidence="1">
    <location>
        <position position="128"/>
    </location>
    <ligand>
        <name>Zn(2+)</name>
        <dbReference type="ChEBI" id="CHEBI:29105"/>
    </ligand>
</feature>
<dbReference type="Pfam" id="PF01475">
    <property type="entry name" value="FUR"/>
    <property type="match status" value="1"/>
</dbReference>
<feature type="binding site" evidence="1">
    <location>
        <position position="91"/>
    </location>
    <ligand>
        <name>Zn(2+)</name>
        <dbReference type="ChEBI" id="CHEBI:29105"/>
    </ligand>
</feature>
<dbReference type="PANTHER" id="PTHR33202">
    <property type="entry name" value="ZINC UPTAKE REGULATION PROTEIN"/>
    <property type="match status" value="1"/>
</dbReference>
<feature type="binding site" evidence="1">
    <location>
        <position position="88"/>
    </location>
    <ligand>
        <name>Zn(2+)</name>
        <dbReference type="ChEBI" id="CHEBI:29105"/>
    </ligand>
</feature>
<comment type="caution">
    <text evidence="3">The sequence shown here is derived from an EMBL/GenBank/DDBJ whole genome shotgun (WGS) entry which is preliminary data.</text>
</comment>
<keyword evidence="1" id="KW-0862">Zinc</keyword>
<accession>A0A7C4LM80</accession>
<keyword evidence="2" id="KW-0408">Iron</keyword>
<keyword evidence="1" id="KW-0479">Metal-binding</keyword>
<proteinExistence type="predicted"/>
<evidence type="ECO:0000256" key="1">
    <source>
        <dbReference type="PIRSR" id="PIRSR602481-1"/>
    </source>
</evidence>
<evidence type="ECO:0000313" key="3">
    <source>
        <dbReference type="EMBL" id="HGT39298.1"/>
    </source>
</evidence>
<feature type="binding site" evidence="1">
    <location>
        <position position="125"/>
    </location>
    <ligand>
        <name>Zn(2+)</name>
        <dbReference type="ChEBI" id="CHEBI:29105"/>
    </ligand>
</feature>
<comment type="cofactor">
    <cofactor evidence="1">
        <name>Zn(2+)</name>
        <dbReference type="ChEBI" id="CHEBI:29105"/>
    </cofactor>
    <text evidence="1">Binds 1 zinc ion per subunit.</text>
</comment>
<dbReference type="AlphaFoldDB" id="A0A7C4LM80"/>
<gene>
    <name evidence="3" type="ORF">ENS64_08555</name>
</gene>
<name>A0A7C4LM80_9PLAN</name>
<dbReference type="GO" id="GO:0008270">
    <property type="term" value="F:zinc ion binding"/>
    <property type="evidence" value="ECO:0007669"/>
    <property type="project" value="TreeGrafter"/>
</dbReference>
<dbReference type="InterPro" id="IPR036390">
    <property type="entry name" value="WH_DNA-bd_sf"/>
</dbReference>
<dbReference type="PANTHER" id="PTHR33202:SF7">
    <property type="entry name" value="FERRIC UPTAKE REGULATION PROTEIN"/>
    <property type="match status" value="1"/>
</dbReference>
<dbReference type="GO" id="GO:0000976">
    <property type="term" value="F:transcription cis-regulatory region binding"/>
    <property type="evidence" value="ECO:0007669"/>
    <property type="project" value="TreeGrafter"/>
</dbReference>